<dbReference type="SUPFAM" id="SSF57667">
    <property type="entry name" value="beta-beta-alpha zinc fingers"/>
    <property type="match status" value="4"/>
</dbReference>
<sequence>MDKCPRCGCEATGENRLVTESCGHLKCRLCLVADVADCLECKVSKQKKDPAAEEKDATHRTSLDQKIIVTDNGYHCTVCKKDFRSRTHQYYHLSCGDDLLKKFSCKECGRRFATRSHLKYHMNNHEKSSKHNCHICGKTFQQLVVLQRHLRTHNQERHECQHCPKAFRSESSLKSHLVVHSDLGLPFKCDVCLKSFQNKANLKQHSRKHDQKSTRHKCKDCQKSFLRQTTLRLHMKRHLARERQSCPLCDKSYNDADALARHLKQHKTGERYRCNLCDITVSRKDNMLRHLRSMHPGSTFESSVEITSSTAAVEESEQPAPNLRYNSVIKSVGNVEPVAVHLPQPMPLEQNIPAQVPLPLPDTMPKENVQLYRKIILDLDNEEYSNELSLDESDAAQNVQDSPLHHRQPRDANFSEMHWRKNFKCFYENEHTN</sequence>
<keyword evidence="5" id="KW-0862">Zinc</keyword>
<dbReference type="Proteomes" id="UP000007801">
    <property type="component" value="Unassembled WGS sequence"/>
</dbReference>
<dbReference type="FunFam" id="3.30.160.60:FF:000322">
    <property type="entry name" value="GDNF-inducible zinc finger protein 1"/>
    <property type="match status" value="1"/>
</dbReference>
<dbReference type="Pfam" id="PF00096">
    <property type="entry name" value="zf-C2H2"/>
    <property type="match status" value="6"/>
</dbReference>
<accession>B3MSU4</accession>
<feature type="domain" description="C2H2-type" evidence="12">
    <location>
        <begin position="272"/>
        <end position="300"/>
    </location>
</feature>
<evidence type="ECO:0000256" key="4">
    <source>
        <dbReference type="ARBA" id="ARBA00022771"/>
    </source>
</evidence>
<dbReference type="EMBL" id="CH902623">
    <property type="protein sequence ID" value="EDV30334.2"/>
    <property type="molecule type" value="Genomic_DNA"/>
</dbReference>
<dbReference type="GO" id="GO:0006357">
    <property type="term" value="P:regulation of transcription by RNA polymerase II"/>
    <property type="evidence" value="ECO:0007669"/>
    <property type="project" value="UniProtKB-ARBA"/>
</dbReference>
<dbReference type="FunFam" id="3.30.160.60:FF:001289">
    <property type="entry name" value="Zinc finger protein 574"/>
    <property type="match status" value="1"/>
</dbReference>
<comment type="subcellular location">
    <subcellularLocation>
        <location evidence="1">Nucleus</location>
    </subcellularLocation>
</comment>
<feature type="domain" description="C2H2-type" evidence="12">
    <location>
        <begin position="103"/>
        <end position="130"/>
    </location>
</feature>
<dbReference type="PANTHER" id="PTHR16515:SF49">
    <property type="entry name" value="GASTRULA ZINC FINGER PROTEIN XLCGF49.1-LIKE-RELATED"/>
    <property type="match status" value="1"/>
</dbReference>
<name>B3MSU4_DROAN</name>
<dbReference type="InterPro" id="IPR050331">
    <property type="entry name" value="Zinc_finger"/>
</dbReference>
<feature type="domain" description="C2H2-type" evidence="12">
    <location>
        <begin position="244"/>
        <end position="272"/>
    </location>
</feature>
<dbReference type="SMR" id="B3MSU4"/>
<keyword evidence="14" id="KW-1185">Reference proteome</keyword>
<dbReference type="GO" id="GO:0005634">
    <property type="term" value="C:nucleus"/>
    <property type="evidence" value="ECO:0007669"/>
    <property type="project" value="UniProtKB-SubCell"/>
</dbReference>
<evidence type="ECO:0000256" key="6">
    <source>
        <dbReference type="ARBA" id="ARBA00023015"/>
    </source>
</evidence>
<dbReference type="AlphaFoldDB" id="B3MSU4"/>
<feature type="domain" description="C2H2-type" evidence="12">
    <location>
        <begin position="158"/>
        <end position="181"/>
    </location>
</feature>
<evidence type="ECO:0000256" key="7">
    <source>
        <dbReference type="ARBA" id="ARBA00023125"/>
    </source>
</evidence>
<feature type="domain" description="C2H2-type" evidence="12">
    <location>
        <begin position="216"/>
        <end position="243"/>
    </location>
</feature>
<evidence type="ECO:0000256" key="2">
    <source>
        <dbReference type="ARBA" id="ARBA00022723"/>
    </source>
</evidence>
<feature type="region of interest" description="Disordered" evidence="11">
    <location>
        <begin position="392"/>
        <end position="413"/>
    </location>
</feature>
<organism evidence="13 14">
    <name type="scientific">Drosophila ananassae</name>
    <name type="common">Fruit fly</name>
    <dbReference type="NCBI Taxonomy" id="7217"/>
    <lineage>
        <taxon>Eukaryota</taxon>
        <taxon>Metazoa</taxon>
        <taxon>Ecdysozoa</taxon>
        <taxon>Arthropoda</taxon>
        <taxon>Hexapoda</taxon>
        <taxon>Insecta</taxon>
        <taxon>Pterygota</taxon>
        <taxon>Neoptera</taxon>
        <taxon>Endopterygota</taxon>
        <taxon>Diptera</taxon>
        <taxon>Brachycera</taxon>
        <taxon>Muscomorpha</taxon>
        <taxon>Ephydroidea</taxon>
        <taxon>Drosophilidae</taxon>
        <taxon>Drosophila</taxon>
        <taxon>Sophophora</taxon>
    </lineage>
</organism>
<dbReference type="Pfam" id="PF13912">
    <property type="entry name" value="zf-C2H2_6"/>
    <property type="match status" value="1"/>
</dbReference>
<dbReference type="Gene3D" id="3.30.160.60">
    <property type="entry name" value="Classic Zinc Finger"/>
    <property type="match status" value="5"/>
</dbReference>
<dbReference type="KEGG" id="dan:6505646"/>
<gene>
    <name evidence="13" type="primary">Dana\GF22998</name>
    <name evidence="13" type="synonym">dana_GLEANR_7532</name>
    <name evidence="13" type="ORF">GF22998</name>
</gene>
<reference evidence="13 14" key="1">
    <citation type="journal article" date="2007" name="Nature">
        <title>Evolution of genes and genomes on the Drosophila phylogeny.</title>
        <authorList>
            <consortium name="Drosophila 12 Genomes Consortium"/>
            <person name="Clark A.G."/>
            <person name="Eisen M.B."/>
            <person name="Smith D.R."/>
            <person name="Bergman C.M."/>
            <person name="Oliver B."/>
            <person name="Markow T.A."/>
            <person name="Kaufman T.C."/>
            <person name="Kellis M."/>
            <person name="Gelbart W."/>
            <person name="Iyer V.N."/>
            <person name="Pollard D.A."/>
            <person name="Sackton T.B."/>
            <person name="Larracuente A.M."/>
            <person name="Singh N.D."/>
            <person name="Abad J.P."/>
            <person name="Abt D.N."/>
            <person name="Adryan B."/>
            <person name="Aguade M."/>
            <person name="Akashi H."/>
            <person name="Anderson W.W."/>
            <person name="Aquadro C.F."/>
            <person name="Ardell D.H."/>
            <person name="Arguello R."/>
            <person name="Artieri C.G."/>
            <person name="Barbash D.A."/>
            <person name="Barker D."/>
            <person name="Barsanti P."/>
            <person name="Batterham P."/>
            <person name="Batzoglou S."/>
            <person name="Begun D."/>
            <person name="Bhutkar A."/>
            <person name="Blanco E."/>
            <person name="Bosak S.A."/>
            <person name="Bradley R.K."/>
            <person name="Brand A.D."/>
            <person name="Brent M.R."/>
            <person name="Brooks A.N."/>
            <person name="Brown R.H."/>
            <person name="Butlin R.K."/>
            <person name="Caggese C."/>
            <person name="Calvi B.R."/>
            <person name="Bernardo de Carvalho A."/>
            <person name="Caspi A."/>
            <person name="Castrezana S."/>
            <person name="Celniker S.E."/>
            <person name="Chang J.L."/>
            <person name="Chapple C."/>
            <person name="Chatterji S."/>
            <person name="Chinwalla A."/>
            <person name="Civetta A."/>
            <person name="Clifton S.W."/>
            <person name="Comeron J.M."/>
            <person name="Costello J.C."/>
            <person name="Coyne J.A."/>
            <person name="Daub J."/>
            <person name="David R.G."/>
            <person name="Delcher A.L."/>
            <person name="Delehaunty K."/>
            <person name="Do C.B."/>
            <person name="Ebling H."/>
            <person name="Edwards K."/>
            <person name="Eickbush T."/>
            <person name="Evans J.D."/>
            <person name="Filipski A."/>
            <person name="Findeiss S."/>
            <person name="Freyhult E."/>
            <person name="Fulton L."/>
            <person name="Fulton R."/>
            <person name="Garcia A.C."/>
            <person name="Gardiner A."/>
            <person name="Garfield D.A."/>
            <person name="Garvin B.E."/>
            <person name="Gibson G."/>
            <person name="Gilbert D."/>
            <person name="Gnerre S."/>
            <person name="Godfrey J."/>
            <person name="Good R."/>
            <person name="Gotea V."/>
            <person name="Gravely B."/>
            <person name="Greenberg A.J."/>
            <person name="Griffiths-Jones S."/>
            <person name="Gross S."/>
            <person name="Guigo R."/>
            <person name="Gustafson E.A."/>
            <person name="Haerty W."/>
            <person name="Hahn M.W."/>
            <person name="Halligan D.L."/>
            <person name="Halpern A.L."/>
            <person name="Halter G.M."/>
            <person name="Han M.V."/>
            <person name="Heger A."/>
            <person name="Hillier L."/>
            <person name="Hinrichs A.S."/>
            <person name="Holmes I."/>
            <person name="Hoskins R.A."/>
            <person name="Hubisz M.J."/>
            <person name="Hultmark D."/>
            <person name="Huntley M.A."/>
            <person name="Jaffe D.B."/>
            <person name="Jagadeeshan S."/>
            <person name="Jeck W.R."/>
            <person name="Johnson J."/>
            <person name="Jones C.D."/>
            <person name="Jordan W.C."/>
            <person name="Karpen G.H."/>
            <person name="Kataoka E."/>
            <person name="Keightley P.D."/>
            <person name="Kheradpour P."/>
            <person name="Kirkness E.F."/>
            <person name="Koerich L.B."/>
            <person name="Kristiansen K."/>
            <person name="Kudrna D."/>
            <person name="Kulathinal R.J."/>
            <person name="Kumar S."/>
            <person name="Kwok R."/>
            <person name="Lander E."/>
            <person name="Langley C.H."/>
            <person name="Lapoint R."/>
            <person name="Lazzaro B.P."/>
            <person name="Lee S.J."/>
            <person name="Levesque L."/>
            <person name="Li R."/>
            <person name="Lin C.F."/>
            <person name="Lin M.F."/>
            <person name="Lindblad-Toh K."/>
            <person name="Llopart A."/>
            <person name="Long M."/>
            <person name="Low L."/>
            <person name="Lozovsky E."/>
            <person name="Lu J."/>
            <person name="Luo M."/>
            <person name="Machado C.A."/>
            <person name="Makalowski W."/>
            <person name="Marzo M."/>
            <person name="Matsuda M."/>
            <person name="Matzkin L."/>
            <person name="McAllister B."/>
            <person name="McBride C.S."/>
            <person name="McKernan B."/>
            <person name="McKernan K."/>
            <person name="Mendez-Lago M."/>
            <person name="Minx P."/>
            <person name="Mollenhauer M.U."/>
            <person name="Montooth K."/>
            <person name="Mount S.M."/>
            <person name="Mu X."/>
            <person name="Myers E."/>
            <person name="Negre B."/>
            <person name="Newfeld S."/>
            <person name="Nielsen R."/>
            <person name="Noor M.A."/>
            <person name="O'Grady P."/>
            <person name="Pachter L."/>
            <person name="Papaceit M."/>
            <person name="Parisi M.J."/>
            <person name="Parisi M."/>
            <person name="Parts L."/>
            <person name="Pedersen J.S."/>
            <person name="Pesole G."/>
            <person name="Phillippy A.M."/>
            <person name="Ponting C.P."/>
            <person name="Pop M."/>
            <person name="Porcelli D."/>
            <person name="Powell J.R."/>
            <person name="Prohaska S."/>
            <person name="Pruitt K."/>
            <person name="Puig M."/>
            <person name="Quesneville H."/>
            <person name="Ram K.R."/>
            <person name="Rand D."/>
            <person name="Rasmussen M.D."/>
            <person name="Reed L.K."/>
            <person name="Reenan R."/>
            <person name="Reily A."/>
            <person name="Remington K.A."/>
            <person name="Rieger T.T."/>
            <person name="Ritchie M.G."/>
            <person name="Robin C."/>
            <person name="Rogers Y.H."/>
            <person name="Rohde C."/>
            <person name="Rozas J."/>
            <person name="Rubenfield M.J."/>
            <person name="Ruiz A."/>
            <person name="Russo S."/>
            <person name="Salzberg S.L."/>
            <person name="Sanchez-Gracia A."/>
            <person name="Saranga D.J."/>
            <person name="Sato H."/>
            <person name="Schaeffer S.W."/>
            <person name="Schatz M.C."/>
            <person name="Schlenke T."/>
            <person name="Schwartz R."/>
            <person name="Segarra C."/>
            <person name="Singh R.S."/>
            <person name="Sirot L."/>
            <person name="Sirota M."/>
            <person name="Sisneros N.B."/>
            <person name="Smith C.D."/>
            <person name="Smith T.F."/>
            <person name="Spieth J."/>
            <person name="Stage D.E."/>
            <person name="Stark A."/>
            <person name="Stephan W."/>
            <person name="Strausberg R.L."/>
            <person name="Strempel S."/>
            <person name="Sturgill D."/>
            <person name="Sutton G."/>
            <person name="Sutton G.G."/>
            <person name="Tao W."/>
            <person name="Teichmann S."/>
            <person name="Tobari Y.N."/>
            <person name="Tomimura Y."/>
            <person name="Tsolas J.M."/>
            <person name="Valente V.L."/>
            <person name="Venter E."/>
            <person name="Venter J.C."/>
            <person name="Vicario S."/>
            <person name="Vieira F.G."/>
            <person name="Vilella A.J."/>
            <person name="Villasante A."/>
            <person name="Walenz B."/>
            <person name="Wang J."/>
            <person name="Wasserman M."/>
            <person name="Watts T."/>
            <person name="Wilson D."/>
            <person name="Wilson R.K."/>
            <person name="Wing R.A."/>
            <person name="Wolfner M.F."/>
            <person name="Wong A."/>
            <person name="Wong G.K."/>
            <person name="Wu C.I."/>
            <person name="Wu G."/>
            <person name="Yamamoto D."/>
            <person name="Yang H.P."/>
            <person name="Yang S.P."/>
            <person name="Yorke J.A."/>
            <person name="Yoshida K."/>
            <person name="Zdobnov E."/>
            <person name="Zhang P."/>
            <person name="Zhang Y."/>
            <person name="Zimin A.V."/>
            <person name="Baldwin J."/>
            <person name="Abdouelleil A."/>
            <person name="Abdulkadir J."/>
            <person name="Abebe A."/>
            <person name="Abera B."/>
            <person name="Abreu J."/>
            <person name="Acer S.C."/>
            <person name="Aftuck L."/>
            <person name="Alexander A."/>
            <person name="An P."/>
            <person name="Anderson E."/>
            <person name="Anderson S."/>
            <person name="Arachi H."/>
            <person name="Azer M."/>
            <person name="Bachantsang P."/>
            <person name="Barry A."/>
            <person name="Bayul T."/>
            <person name="Berlin A."/>
            <person name="Bessette D."/>
            <person name="Bloom T."/>
            <person name="Blye J."/>
            <person name="Boguslavskiy L."/>
            <person name="Bonnet C."/>
            <person name="Boukhgalter B."/>
            <person name="Bourzgui I."/>
            <person name="Brown A."/>
            <person name="Cahill P."/>
            <person name="Channer S."/>
            <person name="Cheshatsang Y."/>
            <person name="Chuda L."/>
            <person name="Citroen M."/>
            <person name="Collymore A."/>
            <person name="Cooke P."/>
            <person name="Costello M."/>
            <person name="D'Aco K."/>
            <person name="Daza R."/>
            <person name="De Haan G."/>
            <person name="DeGray S."/>
            <person name="DeMaso C."/>
            <person name="Dhargay N."/>
            <person name="Dooley K."/>
            <person name="Dooley E."/>
            <person name="Doricent M."/>
            <person name="Dorje P."/>
            <person name="Dorjee K."/>
            <person name="Dupes A."/>
            <person name="Elong R."/>
            <person name="Falk J."/>
            <person name="Farina A."/>
            <person name="Faro S."/>
            <person name="Ferguson D."/>
            <person name="Fisher S."/>
            <person name="Foley C.D."/>
            <person name="Franke A."/>
            <person name="Friedrich D."/>
            <person name="Gadbois L."/>
            <person name="Gearin G."/>
            <person name="Gearin C.R."/>
            <person name="Giannoukos G."/>
            <person name="Goode T."/>
            <person name="Graham J."/>
            <person name="Grandbois E."/>
            <person name="Grewal S."/>
            <person name="Gyaltsen K."/>
            <person name="Hafez N."/>
            <person name="Hagos B."/>
            <person name="Hall J."/>
            <person name="Henson C."/>
            <person name="Hollinger A."/>
            <person name="Honan T."/>
            <person name="Huard M.D."/>
            <person name="Hughes L."/>
            <person name="Hurhula B."/>
            <person name="Husby M.E."/>
            <person name="Kamat A."/>
            <person name="Kanga B."/>
            <person name="Kashin S."/>
            <person name="Khazanovich D."/>
            <person name="Kisner P."/>
            <person name="Lance K."/>
            <person name="Lara M."/>
            <person name="Lee W."/>
            <person name="Lennon N."/>
            <person name="Letendre F."/>
            <person name="LeVine R."/>
            <person name="Lipovsky A."/>
            <person name="Liu X."/>
            <person name="Liu J."/>
            <person name="Liu S."/>
            <person name="Lokyitsang T."/>
            <person name="Lokyitsang Y."/>
            <person name="Lubonja R."/>
            <person name="Lui A."/>
            <person name="MacDonald P."/>
            <person name="Magnisalis V."/>
            <person name="Maru K."/>
            <person name="Matthews C."/>
            <person name="McCusker W."/>
            <person name="McDonough S."/>
            <person name="Mehta T."/>
            <person name="Meldrim J."/>
            <person name="Meneus L."/>
            <person name="Mihai O."/>
            <person name="Mihalev A."/>
            <person name="Mihova T."/>
            <person name="Mittelman R."/>
            <person name="Mlenga V."/>
            <person name="Montmayeur A."/>
            <person name="Mulrain L."/>
            <person name="Navidi A."/>
            <person name="Naylor J."/>
            <person name="Negash T."/>
            <person name="Nguyen T."/>
            <person name="Nguyen N."/>
            <person name="Nicol R."/>
            <person name="Norbu C."/>
            <person name="Norbu N."/>
            <person name="Novod N."/>
            <person name="O'Neill B."/>
            <person name="Osman S."/>
            <person name="Markiewicz E."/>
            <person name="Oyono O.L."/>
            <person name="Patti C."/>
            <person name="Phunkhang P."/>
            <person name="Pierre F."/>
            <person name="Priest M."/>
            <person name="Raghuraman S."/>
            <person name="Rege F."/>
            <person name="Reyes R."/>
            <person name="Rise C."/>
            <person name="Rogov P."/>
            <person name="Ross K."/>
            <person name="Ryan E."/>
            <person name="Settipalli S."/>
            <person name="Shea T."/>
            <person name="Sherpa N."/>
            <person name="Shi L."/>
            <person name="Shih D."/>
            <person name="Sparrow T."/>
            <person name="Spaulding J."/>
            <person name="Stalker J."/>
            <person name="Stange-Thomann N."/>
            <person name="Stavropoulos S."/>
            <person name="Stone C."/>
            <person name="Strader C."/>
            <person name="Tesfaye S."/>
            <person name="Thomson T."/>
            <person name="Thoulutsang Y."/>
            <person name="Thoulutsang D."/>
            <person name="Topham K."/>
            <person name="Topping I."/>
            <person name="Tsamla T."/>
            <person name="Vassiliev H."/>
            <person name="Vo A."/>
            <person name="Wangchuk T."/>
            <person name="Wangdi T."/>
            <person name="Weiand M."/>
            <person name="Wilkinson J."/>
            <person name="Wilson A."/>
            <person name="Yadav S."/>
            <person name="Young G."/>
            <person name="Yu Q."/>
            <person name="Zembek L."/>
            <person name="Zhong D."/>
            <person name="Zimmer A."/>
            <person name="Zwirko Z."/>
            <person name="Jaffe D.B."/>
            <person name="Alvarez P."/>
            <person name="Brockman W."/>
            <person name="Butler J."/>
            <person name="Chin C."/>
            <person name="Gnerre S."/>
            <person name="Grabherr M."/>
            <person name="Kleber M."/>
            <person name="Mauceli E."/>
            <person name="MacCallum I."/>
        </authorList>
    </citation>
    <scope>NUCLEOTIDE SEQUENCE [LARGE SCALE GENOMIC DNA]</scope>
    <source>
        <strain evidence="14">Tucson 14024-0371.13</strain>
    </source>
</reference>
<dbReference type="InParanoid" id="B3MSU4"/>
<evidence type="ECO:0000256" key="8">
    <source>
        <dbReference type="ARBA" id="ARBA00023163"/>
    </source>
</evidence>
<feature type="domain" description="C2H2-type" evidence="12">
    <location>
        <begin position="187"/>
        <end position="214"/>
    </location>
</feature>
<dbReference type="GeneID" id="6505646"/>
<dbReference type="GO" id="GO:0003677">
    <property type="term" value="F:DNA binding"/>
    <property type="evidence" value="ECO:0007669"/>
    <property type="project" value="UniProtKB-KW"/>
</dbReference>
<keyword evidence="4 10" id="KW-0863">Zinc-finger</keyword>
<dbReference type="HOGENOM" id="CLU_040464_0_0_1"/>
<dbReference type="STRING" id="7217.B3MSU4"/>
<evidence type="ECO:0000256" key="9">
    <source>
        <dbReference type="ARBA" id="ARBA00023242"/>
    </source>
</evidence>
<keyword evidence="2" id="KW-0479">Metal-binding</keyword>
<evidence type="ECO:0000313" key="13">
    <source>
        <dbReference type="EMBL" id="EDV30334.2"/>
    </source>
</evidence>
<evidence type="ECO:0000256" key="5">
    <source>
        <dbReference type="ARBA" id="ARBA00022833"/>
    </source>
</evidence>
<evidence type="ECO:0000259" key="12">
    <source>
        <dbReference type="PROSITE" id="PS50157"/>
    </source>
</evidence>
<keyword evidence="8" id="KW-0804">Transcription</keyword>
<dbReference type="InterPro" id="IPR036236">
    <property type="entry name" value="Znf_C2H2_sf"/>
</dbReference>
<evidence type="ECO:0000313" key="14">
    <source>
        <dbReference type="Proteomes" id="UP000007801"/>
    </source>
</evidence>
<proteinExistence type="predicted"/>
<dbReference type="GO" id="GO:0008270">
    <property type="term" value="F:zinc ion binding"/>
    <property type="evidence" value="ECO:0007669"/>
    <property type="project" value="UniProtKB-KW"/>
</dbReference>
<dbReference type="OrthoDB" id="6077919at2759"/>
<evidence type="ECO:0000256" key="1">
    <source>
        <dbReference type="ARBA" id="ARBA00004123"/>
    </source>
</evidence>
<dbReference type="SMART" id="SM00355">
    <property type="entry name" value="ZnF_C2H2"/>
    <property type="match status" value="8"/>
</dbReference>
<keyword evidence="6" id="KW-0805">Transcription regulation</keyword>
<evidence type="ECO:0000256" key="10">
    <source>
        <dbReference type="PROSITE-ProRule" id="PRU00042"/>
    </source>
</evidence>
<feature type="domain" description="C2H2-type" evidence="12">
    <location>
        <begin position="131"/>
        <end position="158"/>
    </location>
</feature>
<dbReference type="InterPro" id="IPR013087">
    <property type="entry name" value="Znf_C2H2_type"/>
</dbReference>
<evidence type="ECO:0000256" key="11">
    <source>
        <dbReference type="SAM" id="MobiDB-lite"/>
    </source>
</evidence>
<keyword evidence="9" id="KW-0539">Nucleus</keyword>
<keyword evidence="7" id="KW-0238">DNA-binding</keyword>
<protein>
    <recommendedName>
        <fullName evidence="12">C2H2-type domain-containing protein</fullName>
    </recommendedName>
</protein>
<evidence type="ECO:0000256" key="3">
    <source>
        <dbReference type="ARBA" id="ARBA00022737"/>
    </source>
</evidence>
<dbReference type="PANTHER" id="PTHR16515">
    <property type="entry name" value="PR DOMAIN ZINC FINGER PROTEIN"/>
    <property type="match status" value="1"/>
</dbReference>
<dbReference type="PROSITE" id="PS50157">
    <property type="entry name" value="ZINC_FINGER_C2H2_2"/>
    <property type="match status" value="7"/>
</dbReference>
<dbReference type="PROSITE" id="PS00028">
    <property type="entry name" value="ZINC_FINGER_C2H2_1"/>
    <property type="match status" value="7"/>
</dbReference>
<keyword evidence="3" id="KW-0677">Repeat</keyword>